<dbReference type="SMART" id="SM00028">
    <property type="entry name" value="TPR"/>
    <property type="match status" value="3"/>
</dbReference>
<dbReference type="InterPro" id="IPR011990">
    <property type="entry name" value="TPR-like_helical_dom_sf"/>
</dbReference>
<keyword evidence="5" id="KW-1185">Reference proteome</keyword>
<feature type="repeat" description="TPR" evidence="3">
    <location>
        <begin position="120"/>
        <end position="153"/>
    </location>
</feature>
<comment type="caution">
    <text evidence="4">The sequence shown here is derived from an EMBL/GenBank/DDBJ whole genome shotgun (WGS) entry which is preliminary data.</text>
</comment>
<dbReference type="PROSITE" id="PS50005">
    <property type="entry name" value="TPR"/>
    <property type="match status" value="3"/>
</dbReference>
<gene>
    <name evidence="4" type="ORF">PMH09_13785</name>
</gene>
<proteinExistence type="predicted"/>
<keyword evidence="1" id="KW-0677">Repeat</keyword>
<dbReference type="Gene3D" id="1.25.40.10">
    <property type="entry name" value="Tetratricopeptide repeat domain"/>
    <property type="match status" value="2"/>
</dbReference>
<accession>A0ABT7BZM3</accession>
<protein>
    <submittedName>
        <fullName evidence="4">Tetratricopeptide repeat protein</fullName>
    </submittedName>
</protein>
<dbReference type="PROSITE" id="PS50293">
    <property type="entry name" value="TPR_REGION"/>
    <property type="match status" value="1"/>
</dbReference>
<dbReference type="PANTHER" id="PTHR44858">
    <property type="entry name" value="TETRATRICOPEPTIDE REPEAT PROTEIN 6"/>
    <property type="match status" value="1"/>
</dbReference>
<feature type="repeat" description="TPR" evidence="3">
    <location>
        <begin position="86"/>
        <end position="119"/>
    </location>
</feature>
<evidence type="ECO:0000256" key="3">
    <source>
        <dbReference type="PROSITE-ProRule" id="PRU00339"/>
    </source>
</evidence>
<feature type="repeat" description="TPR" evidence="3">
    <location>
        <begin position="154"/>
        <end position="187"/>
    </location>
</feature>
<dbReference type="Pfam" id="PF13181">
    <property type="entry name" value="TPR_8"/>
    <property type="match status" value="1"/>
</dbReference>
<keyword evidence="2 3" id="KW-0802">TPR repeat</keyword>
<evidence type="ECO:0000313" key="5">
    <source>
        <dbReference type="Proteomes" id="UP001232992"/>
    </source>
</evidence>
<name>A0ABT7BZM3_9CYAN</name>
<sequence length="282" mass="31236">MLKFMLKGFVVLAIILASLILPARATSIREFPQQVWDRPTQLVSLADRDLSPQELGQEAFRASERGDFATAEVYWTKILADYPENAAAWSNRGITRASQGKLEDAIADYDRAIALTPLVTDPYLNRGAALEALGQFEDAIADYNRILKIDPGDAQAYNNRGNAKMGLADWQGAIADYQTCTEIAPNFAFAFAGKALATYQVGDTEAAIQLMRNVNRKYPQFADMRAALSAALWASGKQGEAESNWVAAVGLDSRYRDISWVKNFRRWPPAMLDALQNFLDLS</sequence>
<dbReference type="SUPFAM" id="SSF48452">
    <property type="entry name" value="TPR-like"/>
    <property type="match status" value="1"/>
</dbReference>
<dbReference type="InterPro" id="IPR019734">
    <property type="entry name" value="TPR_rpt"/>
</dbReference>
<dbReference type="Pfam" id="PF00515">
    <property type="entry name" value="TPR_1"/>
    <property type="match status" value="1"/>
</dbReference>
<dbReference type="EMBL" id="JAQOSQ010000013">
    <property type="protein sequence ID" value="MDJ1184252.1"/>
    <property type="molecule type" value="Genomic_DNA"/>
</dbReference>
<evidence type="ECO:0000256" key="1">
    <source>
        <dbReference type="ARBA" id="ARBA00022737"/>
    </source>
</evidence>
<dbReference type="Proteomes" id="UP001232992">
    <property type="component" value="Unassembled WGS sequence"/>
</dbReference>
<organism evidence="4 5">
    <name type="scientific">Roseofilum casamattae BLCC-M143</name>
    <dbReference type="NCBI Taxonomy" id="3022442"/>
    <lineage>
        <taxon>Bacteria</taxon>
        <taxon>Bacillati</taxon>
        <taxon>Cyanobacteriota</taxon>
        <taxon>Cyanophyceae</taxon>
        <taxon>Desertifilales</taxon>
        <taxon>Desertifilaceae</taxon>
        <taxon>Roseofilum</taxon>
        <taxon>Roseofilum casamattae</taxon>
    </lineage>
</organism>
<evidence type="ECO:0000313" key="4">
    <source>
        <dbReference type="EMBL" id="MDJ1184252.1"/>
    </source>
</evidence>
<reference evidence="4 5" key="1">
    <citation type="submission" date="2023-01" db="EMBL/GenBank/DDBJ databases">
        <title>Novel diversity within Roseofilum (Cyanobacteria; Desertifilaceae) from marine benthic mats with descriptions of four novel species.</title>
        <authorList>
            <person name="Wang Y."/>
            <person name="Berthold D.E."/>
            <person name="Hu J."/>
            <person name="Lefler F.W."/>
            <person name="Laughinghouse H.D. IV."/>
        </authorList>
    </citation>
    <scope>NUCLEOTIDE SEQUENCE [LARGE SCALE GENOMIC DNA]</scope>
    <source>
        <strain evidence="4 5">BLCC-M143</strain>
    </source>
</reference>
<dbReference type="InterPro" id="IPR050498">
    <property type="entry name" value="Ycf3"/>
</dbReference>
<dbReference type="Pfam" id="PF13432">
    <property type="entry name" value="TPR_16"/>
    <property type="match status" value="1"/>
</dbReference>
<evidence type="ECO:0000256" key="2">
    <source>
        <dbReference type="ARBA" id="ARBA00022803"/>
    </source>
</evidence>
<dbReference type="PANTHER" id="PTHR44858:SF1">
    <property type="entry name" value="UDP-N-ACETYLGLUCOSAMINE--PEPTIDE N-ACETYLGLUCOSAMINYLTRANSFERASE SPINDLY-RELATED"/>
    <property type="match status" value="1"/>
</dbReference>